<dbReference type="OrthoDB" id="6244539at2759"/>
<evidence type="ECO:0000313" key="2">
    <source>
        <dbReference type="EMBL" id="VDK35996.1"/>
    </source>
</evidence>
<dbReference type="Proteomes" id="UP000282613">
    <property type="component" value="Unassembled WGS sequence"/>
</dbReference>
<evidence type="ECO:0000313" key="3">
    <source>
        <dbReference type="Proteomes" id="UP000282613"/>
    </source>
</evidence>
<dbReference type="Pfam" id="PF16794">
    <property type="entry name" value="fn3_4"/>
    <property type="match status" value="1"/>
</dbReference>
<keyword evidence="3" id="KW-1185">Reference proteome</keyword>
<dbReference type="AlphaFoldDB" id="A0A0R3W704"/>
<dbReference type="InterPro" id="IPR056565">
    <property type="entry name" value="Fn3_ATF7IP"/>
</dbReference>
<protein>
    <submittedName>
        <fullName evidence="4">Fibronectin type-III domain-containing protein</fullName>
    </submittedName>
</protein>
<reference evidence="2 3" key="2">
    <citation type="submission" date="2018-11" db="EMBL/GenBank/DDBJ databases">
        <authorList>
            <consortium name="Pathogen Informatics"/>
        </authorList>
    </citation>
    <scope>NUCLEOTIDE SEQUENCE [LARGE SCALE GENOMIC DNA]</scope>
</reference>
<accession>A0A0R3W704</accession>
<proteinExistence type="predicted"/>
<name>A0A0R3W704_TAEAS</name>
<dbReference type="WBParaSite" id="TASK_0000601601-mRNA-1">
    <property type="protein sequence ID" value="TASK_0000601601-mRNA-1"/>
    <property type="gene ID" value="TASK_0000601601"/>
</dbReference>
<evidence type="ECO:0000259" key="1">
    <source>
        <dbReference type="Pfam" id="PF16794"/>
    </source>
</evidence>
<feature type="domain" description="Activating transcription factor 7-interacting protein Fn3" evidence="1">
    <location>
        <begin position="175"/>
        <end position="279"/>
    </location>
</feature>
<dbReference type="EMBL" id="UYRS01018462">
    <property type="protein sequence ID" value="VDK35996.1"/>
    <property type="molecule type" value="Genomic_DNA"/>
</dbReference>
<reference evidence="4" key="1">
    <citation type="submission" date="2017-02" db="UniProtKB">
        <authorList>
            <consortium name="WormBaseParasite"/>
        </authorList>
    </citation>
    <scope>IDENTIFICATION</scope>
</reference>
<organism evidence="4">
    <name type="scientific">Taenia asiatica</name>
    <name type="common">Asian tapeworm</name>
    <dbReference type="NCBI Taxonomy" id="60517"/>
    <lineage>
        <taxon>Eukaryota</taxon>
        <taxon>Metazoa</taxon>
        <taxon>Spiralia</taxon>
        <taxon>Lophotrochozoa</taxon>
        <taxon>Platyhelminthes</taxon>
        <taxon>Cestoda</taxon>
        <taxon>Eucestoda</taxon>
        <taxon>Cyclophyllidea</taxon>
        <taxon>Taeniidae</taxon>
        <taxon>Taenia</taxon>
    </lineage>
</organism>
<gene>
    <name evidence="2" type="ORF">TASK_LOCUS6017</name>
</gene>
<evidence type="ECO:0000313" key="4">
    <source>
        <dbReference type="WBParaSite" id="TASK_0000601601-mRNA-1"/>
    </source>
</evidence>
<dbReference type="STRING" id="60517.A0A0R3W704"/>
<sequence length="285" mass="30414">MMKMDSSSPSAVFQAENANGVDDVAPVQAKEAIRSEVFKMLSRNLSPHLNDLVDSLKSAVALCNKLTGDVEEMRGSVAACTEAVKETKDKIIPLATTSASKALLESSKEQRLPPHLVNRLLSRNSLTKSGNVNSNGVPASFAKAPRDFFSIQAPPLPKYTPPDITLNIGGSIVIVPMQPPLILSASPAAGGISIEGRLDQSSVTLQFQPANVYYLYSYTPTEGDAFKVQLGIAWTKIAVITAPSLPLSFVAVNLPANSVHFFVMHGVDALGRTGEWSNIIKAIVN</sequence>